<reference evidence="4" key="1">
    <citation type="submission" date="2018-05" db="EMBL/GenBank/DDBJ databases">
        <authorList>
            <person name="Lanie J.A."/>
            <person name="Ng W.-L."/>
            <person name="Kazmierczak K.M."/>
            <person name="Andrzejewski T.M."/>
            <person name="Davidsen T.M."/>
            <person name="Wayne K.J."/>
            <person name="Tettelin H."/>
            <person name="Glass J.I."/>
            <person name="Rusch D."/>
            <person name="Podicherti R."/>
            <person name="Tsui H.-C.T."/>
            <person name="Winkler M.E."/>
        </authorList>
    </citation>
    <scope>NUCLEOTIDE SEQUENCE</scope>
</reference>
<protein>
    <recommendedName>
        <fullName evidence="3">LamG-like jellyroll fold domain-containing protein</fullName>
    </recommendedName>
</protein>
<dbReference type="SMART" id="SM00560">
    <property type="entry name" value="LamGL"/>
    <property type="match status" value="1"/>
</dbReference>
<dbReference type="SUPFAM" id="SSF49899">
    <property type="entry name" value="Concanavalin A-like lectins/glucanases"/>
    <property type="match status" value="1"/>
</dbReference>
<dbReference type="SUPFAM" id="SSF141072">
    <property type="entry name" value="CalX-like"/>
    <property type="match status" value="1"/>
</dbReference>
<name>A0A382I665_9ZZZZ</name>
<proteinExistence type="predicted"/>
<evidence type="ECO:0000256" key="2">
    <source>
        <dbReference type="ARBA" id="ARBA00023157"/>
    </source>
</evidence>
<keyword evidence="1" id="KW-0732">Signal</keyword>
<evidence type="ECO:0000259" key="3">
    <source>
        <dbReference type="SMART" id="SM00560"/>
    </source>
</evidence>
<gene>
    <name evidence="4" type="ORF">METZ01_LOCUS247561</name>
</gene>
<keyword evidence="2" id="KW-1015">Disulfide bond</keyword>
<feature type="non-terminal residue" evidence="4">
    <location>
        <position position="452"/>
    </location>
</feature>
<dbReference type="AlphaFoldDB" id="A0A382I665"/>
<evidence type="ECO:0000256" key="1">
    <source>
        <dbReference type="ARBA" id="ARBA00022729"/>
    </source>
</evidence>
<feature type="non-terminal residue" evidence="4">
    <location>
        <position position="1"/>
    </location>
</feature>
<evidence type="ECO:0000313" key="4">
    <source>
        <dbReference type="EMBL" id="SVB94707.1"/>
    </source>
</evidence>
<dbReference type="Pfam" id="PF13385">
    <property type="entry name" value="Laminin_G_3"/>
    <property type="match status" value="1"/>
</dbReference>
<dbReference type="InterPro" id="IPR006558">
    <property type="entry name" value="LamG-like"/>
</dbReference>
<dbReference type="InterPro" id="IPR009091">
    <property type="entry name" value="RCC1/BLIP-II"/>
</dbReference>
<dbReference type="InterPro" id="IPR038081">
    <property type="entry name" value="CalX-like_sf"/>
</dbReference>
<organism evidence="4">
    <name type="scientific">marine metagenome</name>
    <dbReference type="NCBI Taxonomy" id="408172"/>
    <lineage>
        <taxon>unclassified sequences</taxon>
        <taxon>metagenomes</taxon>
        <taxon>ecological metagenomes</taxon>
    </lineage>
</organism>
<accession>A0A382I665</accession>
<dbReference type="EMBL" id="UINC01065248">
    <property type="protein sequence ID" value="SVB94707.1"/>
    <property type="molecule type" value="Genomic_DNA"/>
</dbReference>
<sequence>LGDNSSEMGDNLPVVDLGTGRTATAIFTNFWHNCAILDNASFKCWGHNSNGQLGYGNTNYLGDNSSEMGDNLTAVDLGTVGFCYSDPNNSSWYLAKTADEPGWSSGDSCYTSSGSVTPYGGQSCIGGSGLTNCISACDTAGINCNSSDFFTISAPSNSGHTREDGTTSTFNVALKSAPSSNVTVSVSSSNTGEASVDSSSLTFTPSNWSTPKTVTVTGVDDNYSDGNQDYDISLSALVDAASYSSKALDFDGTDDYVATASNISALDITGDITIASWVNISSFGGWKRIIGKGSSNKRTYGLWLHPSNGKLLLQIRGETEYPWDFNAELYSNTALSTGAWHHIVATKSGSTATIYVNGVADATKTDSDFSGTAHSTSEPFTIGYGFGDHYHGKIDEVAVWDKGLSAAEITTLYNSGGGLDASSNSGNYNSASNLVGYWKMDENSGTSLTDSS</sequence>
<dbReference type="Gene3D" id="2.130.10.30">
    <property type="entry name" value="Regulator of chromosome condensation 1/beta-lactamase-inhibitor protein II"/>
    <property type="match status" value="1"/>
</dbReference>
<dbReference type="Pfam" id="PF13540">
    <property type="entry name" value="RCC1_2"/>
    <property type="match status" value="1"/>
</dbReference>
<feature type="domain" description="LamG-like jellyroll fold" evidence="3">
    <location>
        <begin position="270"/>
        <end position="407"/>
    </location>
</feature>
<dbReference type="Gene3D" id="2.60.120.200">
    <property type="match status" value="1"/>
</dbReference>
<dbReference type="InterPro" id="IPR013320">
    <property type="entry name" value="ConA-like_dom_sf"/>
</dbReference>